<dbReference type="Proteomes" id="UP001144313">
    <property type="component" value="Unassembled WGS sequence"/>
</dbReference>
<name>A0A9W6GC23_9ACTN</name>
<dbReference type="RefSeq" id="WP_270115873.1">
    <property type="nucleotide sequence ID" value="NZ_BAAAOL010000007.1"/>
</dbReference>
<keyword evidence="1" id="KW-0812">Transmembrane</keyword>
<dbReference type="AlphaFoldDB" id="A0A9W6GC23"/>
<organism evidence="2 3">
    <name type="scientific">Glycomyces algeriensis</name>
    <dbReference type="NCBI Taxonomy" id="256037"/>
    <lineage>
        <taxon>Bacteria</taxon>
        <taxon>Bacillati</taxon>
        <taxon>Actinomycetota</taxon>
        <taxon>Actinomycetes</taxon>
        <taxon>Glycomycetales</taxon>
        <taxon>Glycomycetaceae</taxon>
        <taxon>Glycomyces</taxon>
    </lineage>
</organism>
<keyword evidence="3" id="KW-1185">Reference proteome</keyword>
<comment type="caution">
    <text evidence="2">The sequence shown here is derived from an EMBL/GenBank/DDBJ whole genome shotgun (WGS) entry which is preliminary data.</text>
</comment>
<dbReference type="InterPro" id="IPR010390">
    <property type="entry name" value="ABC-2_transporter-like"/>
</dbReference>
<proteinExistence type="predicted"/>
<dbReference type="PANTHER" id="PTHR36833">
    <property type="entry name" value="SLR0610 PROTEIN-RELATED"/>
    <property type="match status" value="1"/>
</dbReference>
<keyword evidence="1" id="KW-0472">Membrane</keyword>
<dbReference type="PANTHER" id="PTHR36833:SF1">
    <property type="entry name" value="INTEGRAL MEMBRANE TRANSPORT PROTEIN"/>
    <property type="match status" value="1"/>
</dbReference>
<evidence type="ECO:0000256" key="1">
    <source>
        <dbReference type="SAM" id="Phobius"/>
    </source>
</evidence>
<dbReference type="Pfam" id="PF06182">
    <property type="entry name" value="ABC2_membrane_6"/>
    <property type="match status" value="1"/>
</dbReference>
<sequence>MAANAHRTLHAAGVYRRSIGAYLRSIAEYPADFWVMALSGTFWQIMLFAFLSILFDNVKAIAGWDYHQMLLLAGFLAVSWGSTALFWDGIWDTGKLIIEGDMDYRITRPAPVLIQVASKHVGMQVFGEVTLGLVMMAVGWIGAGISAAAIPLALFLLVCAAVIQASLLTIANAANFWMKGRTPIIAFMLAELQNEAMRFPLTIFPAAVRIVFTFGLPLAFASFIPVQILTGKLDPWWLAAPPAAAAATALLAVLAYRAGLRAYDSAGH</sequence>
<feature type="transmembrane region" description="Helical" evidence="1">
    <location>
        <begin position="155"/>
        <end position="178"/>
    </location>
</feature>
<feature type="transmembrane region" description="Helical" evidence="1">
    <location>
        <begin position="129"/>
        <end position="149"/>
    </location>
</feature>
<reference evidence="2" key="1">
    <citation type="submission" date="2022-12" db="EMBL/GenBank/DDBJ databases">
        <title>Reference genome sequencing for broad-spectrum identification of bacterial and archaeal isolates by mass spectrometry.</title>
        <authorList>
            <person name="Sekiguchi Y."/>
            <person name="Tourlousse D.M."/>
        </authorList>
    </citation>
    <scope>NUCLEOTIDE SEQUENCE</scope>
    <source>
        <strain evidence="2">LLR39Z86</strain>
    </source>
</reference>
<evidence type="ECO:0000313" key="3">
    <source>
        <dbReference type="Proteomes" id="UP001144313"/>
    </source>
</evidence>
<evidence type="ECO:0000313" key="2">
    <source>
        <dbReference type="EMBL" id="GLI44286.1"/>
    </source>
</evidence>
<feature type="transmembrane region" description="Helical" evidence="1">
    <location>
        <begin position="66"/>
        <end position="87"/>
    </location>
</feature>
<keyword evidence="1" id="KW-1133">Transmembrane helix</keyword>
<gene>
    <name evidence="2" type="ORF">GALLR39Z86_41360</name>
</gene>
<feature type="transmembrane region" description="Helical" evidence="1">
    <location>
        <begin position="33"/>
        <end position="54"/>
    </location>
</feature>
<protein>
    <submittedName>
        <fullName evidence="2">Transporter</fullName>
    </submittedName>
</protein>
<dbReference type="EMBL" id="BSDT01000001">
    <property type="protein sequence ID" value="GLI44286.1"/>
    <property type="molecule type" value="Genomic_DNA"/>
</dbReference>
<accession>A0A9W6GC23</accession>
<feature type="transmembrane region" description="Helical" evidence="1">
    <location>
        <begin position="199"/>
        <end position="224"/>
    </location>
</feature>
<feature type="transmembrane region" description="Helical" evidence="1">
    <location>
        <begin position="236"/>
        <end position="256"/>
    </location>
</feature>